<dbReference type="CDD" id="cd07377">
    <property type="entry name" value="WHTH_GntR"/>
    <property type="match status" value="1"/>
</dbReference>
<dbReference type="PANTHER" id="PTHR43537">
    <property type="entry name" value="TRANSCRIPTIONAL REGULATOR, GNTR FAMILY"/>
    <property type="match status" value="1"/>
</dbReference>
<accession>A0A9Y2F5H6</accession>
<dbReference type="PANTHER" id="PTHR43537:SF5">
    <property type="entry name" value="UXU OPERON TRANSCRIPTIONAL REGULATOR"/>
    <property type="match status" value="1"/>
</dbReference>
<evidence type="ECO:0000256" key="2">
    <source>
        <dbReference type="ARBA" id="ARBA00023125"/>
    </source>
</evidence>
<dbReference type="InterPro" id="IPR011711">
    <property type="entry name" value="GntR_C"/>
</dbReference>
<sequence length="271" mass="30283">MARSYDNALGRGSLVADQPNILDLGQREELRVPKTAEIVADRIRKRIISGDLDEGSSLPPEGQLLEQFGVSRPTLREAFRILEAERLISVTRGSRSGARVSRPKVSGVSRYASLVLQANETTVPDIFEARLALELYVVRRLARTGAKASLEILRNEIDRLERLDEAGDKRGFIAALTEFHELLVEQGGNRTLHFMIQMLHDLMDQVKLRLIRRDAEGRIADSGTALKSMRKLIDLIEAGDGDGAAKHWRLHLINANKTWAFDGSLRDILAE</sequence>
<dbReference type="SMART" id="SM00345">
    <property type="entry name" value="HTH_GNTR"/>
    <property type="match status" value="1"/>
</dbReference>
<dbReference type="PRINTS" id="PR00035">
    <property type="entry name" value="HTHGNTR"/>
</dbReference>
<dbReference type="Proteomes" id="UP001231445">
    <property type="component" value="Chromosome"/>
</dbReference>
<evidence type="ECO:0000313" key="5">
    <source>
        <dbReference type="EMBL" id="WIW96248.1"/>
    </source>
</evidence>
<dbReference type="PROSITE" id="PS50949">
    <property type="entry name" value="HTH_GNTR"/>
    <property type="match status" value="1"/>
</dbReference>
<keyword evidence="1" id="KW-0805">Transcription regulation</keyword>
<dbReference type="SUPFAM" id="SSF46785">
    <property type="entry name" value="Winged helix' DNA-binding domain"/>
    <property type="match status" value="1"/>
</dbReference>
<keyword evidence="2" id="KW-0238">DNA-binding</keyword>
<dbReference type="GO" id="GO:0003677">
    <property type="term" value="F:DNA binding"/>
    <property type="evidence" value="ECO:0007669"/>
    <property type="project" value="UniProtKB-KW"/>
</dbReference>
<dbReference type="Gene3D" id="1.10.10.10">
    <property type="entry name" value="Winged helix-like DNA-binding domain superfamily/Winged helix DNA-binding domain"/>
    <property type="match status" value="1"/>
</dbReference>
<organism evidence="5 6">
    <name type="scientific">Altererythrobacter rubellus</name>
    <dbReference type="NCBI Taxonomy" id="2173831"/>
    <lineage>
        <taxon>Bacteria</taxon>
        <taxon>Pseudomonadati</taxon>
        <taxon>Pseudomonadota</taxon>
        <taxon>Alphaproteobacteria</taxon>
        <taxon>Sphingomonadales</taxon>
        <taxon>Erythrobacteraceae</taxon>
        <taxon>Altererythrobacter</taxon>
    </lineage>
</organism>
<dbReference type="GO" id="GO:0003700">
    <property type="term" value="F:DNA-binding transcription factor activity"/>
    <property type="evidence" value="ECO:0007669"/>
    <property type="project" value="InterPro"/>
</dbReference>
<dbReference type="InterPro" id="IPR036390">
    <property type="entry name" value="WH_DNA-bd_sf"/>
</dbReference>
<dbReference type="KEGG" id="arue:QQX03_03840"/>
<evidence type="ECO:0000313" key="6">
    <source>
        <dbReference type="Proteomes" id="UP001231445"/>
    </source>
</evidence>
<dbReference type="Gene3D" id="1.20.120.530">
    <property type="entry name" value="GntR ligand-binding domain-like"/>
    <property type="match status" value="1"/>
</dbReference>
<protein>
    <submittedName>
        <fullName evidence="5">FCD domain-containing protein</fullName>
    </submittedName>
</protein>
<name>A0A9Y2F5H6_9SPHN</name>
<dbReference type="Pfam" id="PF00392">
    <property type="entry name" value="GntR"/>
    <property type="match status" value="1"/>
</dbReference>
<dbReference type="Pfam" id="PF07729">
    <property type="entry name" value="FCD"/>
    <property type="match status" value="1"/>
</dbReference>
<feature type="domain" description="HTH gntR-type" evidence="4">
    <location>
        <begin position="33"/>
        <end position="103"/>
    </location>
</feature>
<dbReference type="EMBL" id="CP127221">
    <property type="protein sequence ID" value="WIW96248.1"/>
    <property type="molecule type" value="Genomic_DNA"/>
</dbReference>
<dbReference type="InterPro" id="IPR036388">
    <property type="entry name" value="WH-like_DNA-bd_sf"/>
</dbReference>
<evidence type="ECO:0000256" key="1">
    <source>
        <dbReference type="ARBA" id="ARBA00023015"/>
    </source>
</evidence>
<evidence type="ECO:0000259" key="4">
    <source>
        <dbReference type="PROSITE" id="PS50949"/>
    </source>
</evidence>
<proteinExistence type="predicted"/>
<dbReference type="InterPro" id="IPR000524">
    <property type="entry name" value="Tscrpt_reg_HTH_GntR"/>
</dbReference>
<dbReference type="RefSeq" id="WP_285976555.1">
    <property type="nucleotide sequence ID" value="NZ_CP127221.1"/>
</dbReference>
<dbReference type="SUPFAM" id="SSF48008">
    <property type="entry name" value="GntR ligand-binding domain-like"/>
    <property type="match status" value="1"/>
</dbReference>
<dbReference type="AlphaFoldDB" id="A0A9Y2F5H6"/>
<dbReference type="InterPro" id="IPR008920">
    <property type="entry name" value="TF_FadR/GntR_C"/>
</dbReference>
<evidence type="ECO:0000256" key="3">
    <source>
        <dbReference type="ARBA" id="ARBA00023163"/>
    </source>
</evidence>
<dbReference type="SMART" id="SM00895">
    <property type="entry name" value="FCD"/>
    <property type="match status" value="1"/>
</dbReference>
<keyword evidence="6" id="KW-1185">Reference proteome</keyword>
<gene>
    <name evidence="5" type="ORF">QQX03_03840</name>
</gene>
<reference evidence="5 6" key="1">
    <citation type="submission" date="2023-06" db="EMBL/GenBank/DDBJ databases">
        <title>Altererythrobacter rubellus NBRC 112769 genome.</title>
        <authorList>
            <person name="Zhang K."/>
        </authorList>
    </citation>
    <scope>NUCLEOTIDE SEQUENCE [LARGE SCALE GENOMIC DNA]</scope>
    <source>
        <strain evidence="5 6">NBRC 112769</strain>
    </source>
</reference>
<keyword evidence="3" id="KW-0804">Transcription</keyword>